<dbReference type="Proteomes" id="UP000095759">
    <property type="component" value="Unassembled WGS sequence"/>
</dbReference>
<dbReference type="EMBL" id="MEHJ01000001">
    <property type="protein sequence ID" value="OEJ28667.1"/>
    <property type="molecule type" value="Genomic_DNA"/>
</dbReference>
<proteinExistence type="predicted"/>
<evidence type="ECO:0000313" key="2">
    <source>
        <dbReference type="Proteomes" id="UP000095759"/>
    </source>
</evidence>
<accession>A0A1E5PGL8</accession>
<organism evidence="1 2">
    <name type="scientific">Streptomyces agglomeratus</name>
    <dbReference type="NCBI Taxonomy" id="285458"/>
    <lineage>
        <taxon>Bacteria</taxon>
        <taxon>Bacillati</taxon>
        <taxon>Actinomycetota</taxon>
        <taxon>Actinomycetes</taxon>
        <taxon>Kitasatosporales</taxon>
        <taxon>Streptomycetaceae</taxon>
        <taxon>Streptomyces</taxon>
    </lineage>
</organism>
<gene>
    <name evidence="1" type="ORF">AS594_33545</name>
</gene>
<dbReference type="AlphaFoldDB" id="A0A1E5PGL8"/>
<evidence type="ECO:0000313" key="1">
    <source>
        <dbReference type="EMBL" id="OEJ28667.1"/>
    </source>
</evidence>
<reference evidence="1 2" key="1">
    <citation type="submission" date="2016-08" db="EMBL/GenBank/DDBJ databases">
        <title>Complete genome sequence of Streptomyces agglomeratus strain 6-3-2, a novel anti-MRSA actinomycete isolated from Wuli of Tebit, China.</title>
        <authorList>
            <person name="Chen X."/>
        </authorList>
    </citation>
    <scope>NUCLEOTIDE SEQUENCE [LARGE SCALE GENOMIC DNA]</scope>
    <source>
        <strain evidence="1 2">6-3-2</strain>
    </source>
</reference>
<comment type="caution">
    <text evidence="1">The sequence shown here is derived from an EMBL/GenBank/DDBJ whole genome shotgun (WGS) entry which is preliminary data.</text>
</comment>
<keyword evidence="2" id="KW-1185">Reference proteome</keyword>
<dbReference type="STRING" id="285458.BGM19_03100"/>
<dbReference type="RefSeq" id="WP_069774851.1">
    <property type="nucleotide sequence ID" value="NZ_MEHI01000001.1"/>
</dbReference>
<sequence length="65" mass="6884">MDEPYDAVARASTFLAVGSSAKVSHTVIASSCLWRAISGVHLVPLVRGGARFENGVLVEREEQAA</sequence>
<name>A0A1E5PGL8_9ACTN</name>
<dbReference type="OrthoDB" id="9793302at2"/>
<protein>
    <submittedName>
        <fullName evidence="1">Uncharacterized protein</fullName>
    </submittedName>
</protein>